<dbReference type="InterPro" id="IPR046885">
    <property type="entry name" value="MnmA-like_C"/>
</dbReference>
<evidence type="ECO:0000313" key="12">
    <source>
        <dbReference type="EMBL" id="AWT59675.1"/>
    </source>
</evidence>
<dbReference type="InterPro" id="IPR014729">
    <property type="entry name" value="Rossmann-like_a/b/a_fold"/>
</dbReference>
<keyword evidence="1 9" id="KW-0820">tRNA-binding</keyword>
<protein>
    <recommendedName>
        <fullName evidence="9">tRNA-specific 2-thiouridylase MnmA</fullName>
        <ecNumber evidence="9">2.8.1.13</ecNumber>
    </recommendedName>
</protein>
<dbReference type="FunFam" id="2.30.30.280:FF:000001">
    <property type="entry name" value="tRNA-specific 2-thiouridylase MnmA"/>
    <property type="match status" value="1"/>
</dbReference>
<dbReference type="SUPFAM" id="SSF52402">
    <property type="entry name" value="Adenine nucleotide alpha hydrolases-like"/>
    <property type="match status" value="1"/>
</dbReference>
<evidence type="ECO:0000256" key="1">
    <source>
        <dbReference type="ARBA" id="ARBA00022555"/>
    </source>
</evidence>
<feature type="binding site" evidence="9">
    <location>
        <position position="44"/>
    </location>
    <ligand>
        <name>ATP</name>
        <dbReference type="ChEBI" id="CHEBI:30616"/>
    </ligand>
</feature>
<feature type="region of interest" description="Interaction with tRNA" evidence="9">
    <location>
        <begin position="317"/>
        <end position="318"/>
    </location>
</feature>
<proteinExistence type="inferred from homology"/>
<dbReference type="InterPro" id="IPR046884">
    <property type="entry name" value="MnmA-like_central"/>
</dbReference>
<accession>A0A2Z4AE22</accession>
<evidence type="ECO:0000256" key="2">
    <source>
        <dbReference type="ARBA" id="ARBA00022679"/>
    </source>
</evidence>
<dbReference type="GO" id="GO:0103016">
    <property type="term" value="F:tRNA-uridine 2-sulfurtransferase activity"/>
    <property type="evidence" value="ECO:0007669"/>
    <property type="project" value="UniProtKB-EC"/>
</dbReference>
<keyword evidence="4 9" id="KW-0547">Nucleotide-binding</keyword>
<evidence type="ECO:0000313" key="13">
    <source>
        <dbReference type="Proteomes" id="UP000247465"/>
    </source>
</evidence>
<dbReference type="EMBL" id="CP029803">
    <property type="protein sequence ID" value="AWT59675.1"/>
    <property type="molecule type" value="Genomic_DNA"/>
</dbReference>
<dbReference type="AlphaFoldDB" id="A0A2Z4AE22"/>
<dbReference type="GO" id="GO:0005737">
    <property type="term" value="C:cytoplasm"/>
    <property type="evidence" value="ECO:0007669"/>
    <property type="project" value="UniProtKB-SubCell"/>
</dbReference>
<evidence type="ECO:0000259" key="10">
    <source>
        <dbReference type="Pfam" id="PF20258"/>
    </source>
</evidence>
<evidence type="ECO:0000256" key="8">
    <source>
        <dbReference type="ARBA" id="ARBA00051542"/>
    </source>
</evidence>
<dbReference type="Pfam" id="PF20259">
    <property type="entry name" value="tRNA_Me_trans_M"/>
    <property type="match status" value="1"/>
</dbReference>
<comment type="subcellular location">
    <subcellularLocation>
        <location evidence="9">Cytoplasm</location>
    </subcellularLocation>
</comment>
<name>A0A2Z4AE22_9BACT</name>
<keyword evidence="6 9" id="KW-0694">RNA-binding</keyword>
<keyword evidence="5 9" id="KW-0067">ATP-binding</keyword>
<keyword evidence="3 9" id="KW-0819">tRNA processing</keyword>
<feature type="active site" description="Nucleophile" evidence="9">
    <location>
        <position position="110"/>
    </location>
</feature>
<evidence type="ECO:0000259" key="11">
    <source>
        <dbReference type="Pfam" id="PF20259"/>
    </source>
</evidence>
<feature type="active site" description="Cysteine persulfide intermediate" evidence="9">
    <location>
        <position position="207"/>
    </location>
</feature>
<feature type="domain" description="tRNA-specific 2-thiouridylase MnmA-like central" evidence="11">
    <location>
        <begin position="216"/>
        <end position="280"/>
    </location>
</feature>
<dbReference type="HAMAP" id="MF_00144">
    <property type="entry name" value="tRNA_thiouridyl_MnmA"/>
    <property type="match status" value="1"/>
</dbReference>
<dbReference type="GO" id="GO:0000049">
    <property type="term" value="F:tRNA binding"/>
    <property type="evidence" value="ECO:0007669"/>
    <property type="project" value="UniProtKB-KW"/>
</dbReference>
<feature type="binding site" evidence="9">
    <location>
        <position position="134"/>
    </location>
    <ligand>
        <name>ATP</name>
        <dbReference type="ChEBI" id="CHEBI:30616"/>
    </ligand>
</feature>
<gene>
    <name evidence="9 12" type="primary">mnmA</name>
    <name evidence="12" type="ORF">DF168_00869</name>
</gene>
<feature type="region of interest" description="Interaction with tRNA" evidence="9">
    <location>
        <begin position="157"/>
        <end position="159"/>
    </location>
</feature>
<feature type="domain" description="tRNA-specific 2-thiouridylase MnmA-like C-terminal" evidence="10">
    <location>
        <begin position="293"/>
        <end position="365"/>
    </location>
</feature>
<reference evidence="12 13" key="1">
    <citation type="submission" date="2018-06" db="EMBL/GenBank/DDBJ databases">
        <title>Draft Genome Sequence of a Novel Marine Bacterium Related to the Verrucomicrobia.</title>
        <authorList>
            <person name="Vosseberg J."/>
            <person name="Martijn J."/>
            <person name="Ettema T.J.G."/>
        </authorList>
    </citation>
    <scope>NUCLEOTIDE SEQUENCE [LARGE SCALE GENOMIC DNA]</scope>
    <source>
        <strain evidence="12">TARA_B100001123</strain>
    </source>
</reference>
<comment type="function">
    <text evidence="9">Catalyzes the 2-thiolation of uridine at the wobble position (U34) of tRNA, leading to the formation of s(2)U34.</text>
</comment>
<dbReference type="CDD" id="cd01998">
    <property type="entry name" value="MnmA_TRMU-like"/>
    <property type="match status" value="1"/>
</dbReference>
<dbReference type="Gene3D" id="2.40.30.10">
    <property type="entry name" value="Translation factors"/>
    <property type="match status" value="1"/>
</dbReference>
<dbReference type="Proteomes" id="UP000247465">
    <property type="component" value="Chromosome"/>
</dbReference>
<evidence type="ECO:0000256" key="4">
    <source>
        <dbReference type="ARBA" id="ARBA00022741"/>
    </source>
</evidence>
<feature type="disulfide bond" description="Alternate" evidence="9">
    <location>
        <begin position="110"/>
        <end position="207"/>
    </location>
</feature>
<evidence type="ECO:0000256" key="3">
    <source>
        <dbReference type="ARBA" id="ARBA00022694"/>
    </source>
</evidence>
<keyword evidence="9" id="KW-0963">Cytoplasm</keyword>
<feature type="region of interest" description="Interaction with target base in tRNA" evidence="9">
    <location>
        <begin position="105"/>
        <end position="107"/>
    </location>
</feature>
<feature type="site" description="Interaction with tRNA" evidence="9">
    <location>
        <position position="135"/>
    </location>
</feature>
<dbReference type="InterPro" id="IPR023382">
    <property type="entry name" value="MnmA-like_central_sf"/>
</dbReference>
<dbReference type="NCBIfam" id="NF001138">
    <property type="entry name" value="PRK00143.1"/>
    <property type="match status" value="1"/>
</dbReference>
<dbReference type="Gene3D" id="2.30.30.280">
    <property type="entry name" value="Adenine nucleotide alpha hydrolases-like domains"/>
    <property type="match status" value="1"/>
</dbReference>
<dbReference type="GO" id="GO:0005524">
    <property type="term" value="F:ATP binding"/>
    <property type="evidence" value="ECO:0007669"/>
    <property type="project" value="UniProtKB-KW"/>
</dbReference>
<keyword evidence="7 9" id="KW-1015">Disulfide bond</keyword>
<keyword evidence="2 9" id="KW-0808">Transferase</keyword>
<dbReference type="KEGG" id="mtar:DF168_00869"/>
<evidence type="ECO:0000256" key="5">
    <source>
        <dbReference type="ARBA" id="ARBA00022840"/>
    </source>
</evidence>
<dbReference type="PANTHER" id="PTHR11933:SF5">
    <property type="entry name" value="MITOCHONDRIAL TRNA-SPECIFIC 2-THIOURIDYLASE 1"/>
    <property type="match status" value="1"/>
</dbReference>
<dbReference type="EC" id="2.8.1.13" evidence="9"/>
<feature type="binding site" evidence="9">
    <location>
        <begin position="18"/>
        <end position="25"/>
    </location>
    <ligand>
        <name>ATP</name>
        <dbReference type="ChEBI" id="CHEBI:30616"/>
    </ligand>
</feature>
<dbReference type="Pfam" id="PF20258">
    <property type="entry name" value="tRNA_Me_trans_C"/>
    <property type="match status" value="1"/>
</dbReference>
<dbReference type="PANTHER" id="PTHR11933">
    <property type="entry name" value="TRNA 5-METHYLAMINOMETHYL-2-THIOURIDYLATE -METHYLTRANSFERASE"/>
    <property type="match status" value="1"/>
</dbReference>
<comment type="catalytic activity">
    <reaction evidence="8 9">
        <text>S-sulfanyl-L-cysteinyl-[protein] + uridine(34) in tRNA + AH2 + ATP = 2-thiouridine(34) in tRNA + L-cysteinyl-[protein] + A + AMP + diphosphate + H(+)</text>
        <dbReference type="Rhea" id="RHEA:47032"/>
        <dbReference type="Rhea" id="RHEA-COMP:10131"/>
        <dbReference type="Rhea" id="RHEA-COMP:11726"/>
        <dbReference type="Rhea" id="RHEA-COMP:11727"/>
        <dbReference type="Rhea" id="RHEA-COMP:11728"/>
        <dbReference type="ChEBI" id="CHEBI:13193"/>
        <dbReference type="ChEBI" id="CHEBI:15378"/>
        <dbReference type="ChEBI" id="CHEBI:17499"/>
        <dbReference type="ChEBI" id="CHEBI:29950"/>
        <dbReference type="ChEBI" id="CHEBI:30616"/>
        <dbReference type="ChEBI" id="CHEBI:33019"/>
        <dbReference type="ChEBI" id="CHEBI:61963"/>
        <dbReference type="ChEBI" id="CHEBI:65315"/>
        <dbReference type="ChEBI" id="CHEBI:87170"/>
        <dbReference type="ChEBI" id="CHEBI:456215"/>
        <dbReference type="EC" id="2.8.1.13"/>
    </reaction>
</comment>
<feature type="site" description="Interaction with tRNA" evidence="9">
    <location>
        <position position="350"/>
    </location>
</feature>
<organism evidence="12 13">
    <name type="scientific">Candidatus Moanibacter tarae</name>
    <dbReference type="NCBI Taxonomy" id="2200854"/>
    <lineage>
        <taxon>Bacteria</taxon>
        <taxon>Pseudomonadati</taxon>
        <taxon>Verrucomicrobiota</taxon>
        <taxon>Opitutia</taxon>
        <taxon>Puniceicoccales</taxon>
        <taxon>Puniceicoccales incertae sedis</taxon>
        <taxon>Candidatus Moanibacter</taxon>
    </lineage>
</organism>
<dbReference type="Gene3D" id="3.40.50.620">
    <property type="entry name" value="HUPs"/>
    <property type="match status" value="1"/>
</dbReference>
<evidence type="ECO:0000256" key="7">
    <source>
        <dbReference type="ARBA" id="ARBA00023157"/>
    </source>
</evidence>
<comment type="similarity">
    <text evidence="9">Belongs to the MnmA/TRMU family.</text>
</comment>
<sequence>MSFDKRKAELKKPKLLVAISGGVDSSVAGVLLKEREYNITGAYIRTWMNEYSISANCPWQEELDLARRITQIIGIPFHLVNLIGDYREKVVQYLLDGYSRGFTPNPDVICNREIKFGCFLDYALQNGYNGVATGHYCRKTENDDGTFSLFEGKDKNKDQSYFLALISQYQLSHSVFPLGDLDKKKVRQLARNNMLPNAERKDSQGICFLGKVKINEFLESYIPDNPGEIINISGQKIGTHKGLHRYTLGQRKGIGIPSNTYNESYVVISKNHTQNQLVIGFDRSSSDGLYGRRFRINNLNFLNQPLDNNDKLLSKPRYRDPSTPILFRQTGTAEAEIEFKLPQRALAPGQICALYDGERLVGGGTYY</sequence>
<evidence type="ECO:0000256" key="9">
    <source>
        <dbReference type="HAMAP-Rule" id="MF_00144"/>
    </source>
</evidence>
<dbReference type="GO" id="GO:0002143">
    <property type="term" value="P:tRNA wobble position uridine thiolation"/>
    <property type="evidence" value="ECO:0007669"/>
    <property type="project" value="TreeGrafter"/>
</dbReference>
<evidence type="ECO:0000256" key="6">
    <source>
        <dbReference type="ARBA" id="ARBA00022884"/>
    </source>
</evidence>
<dbReference type="InterPro" id="IPR004506">
    <property type="entry name" value="MnmA-like"/>
</dbReference>
<dbReference type="Pfam" id="PF03054">
    <property type="entry name" value="tRNA_Me_trans"/>
    <property type="match status" value="1"/>
</dbReference>
<dbReference type="NCBIfam" id="TIGR00420">
    <property type="entry name" value="trmU"/>
    <property type="match status" value="1"/>
</dbReference>